<dbReference type="HAMAP" id="MF_02071">
    <property type="entry name" value="RlpA"/>
    <property type="match status" value="1"/>
</dbReference>
<dbReference type="InterPro" id="IPR034718">
    <property type="entry name" value="RlpA"/>
</dbReference>
<comment type="subcellular location">
    <subcellularLocation>
        <location evidence="3">Cell membrane</location>
        <topology evidence="3">Lipid-anchor</topology>
    </subcellularLocation>
</comment>
<reference evidence="7" key="1">
    <citation type="submission" date="2019-12" db="EMBL/GenBank/DDBJ databases">
        <authorList>
            <person name="Awala S.I."/>
            <person name="Rhee S.K."/>
        </authorList>
    </citation>
    <scope>NUCLEOTIDE SEQUENCE [LARGE SCALE GENOMIC DNA]</scope>
    <source>
        <strain evidence="7">IM1</strain>
    </source>
</reference>
<accession>A0A858QC84</accession>
<dbReference type="NCBIfam" id="TIGR00413">
    <property type="entry name" value="rlpA"/>
    <property type="match status" value="1"/>
</dbReference>
<sequence length="174" mass="18890">MVVKGNFCNFRHPLGRVLLRGVRSGLGAVILLSGCATHIDHGKSVVRSEAPSYATPRHGAAYNRAYRVKGRTYYPLASAKGYRERGTASWYGEESGNRTAMGTRFNPHGLSAAHRTLPLPTRVRVTNLSNRRSIVLVVNDRGPFVGGRLIDLSHGAAKALRLSGLGRVEVEALD</sequence>
<dbReference type="Pfam" id="PF03330">
    <property type="entry name" value="DPBB_1"/>
    <property type="match status" value="1"/>
</dbReference>
<dbReference type="AlphaFoldDB" id="A0A858QC84"/>
<dbReference type="CDD" id="cd22268">
    <property type="entry name" value="DPBB_RlpA-like"/>
    <property type="match status" value="1"/>
</dbReference>
<dbReference type="GO" id="GO:0000270">
    <property type="term" value="P:peptidoglycan metabolic process"/>
    <property type="evidence" value="ECO:0007669"/>
    <property type="project" value="UniProtKB-UniRule"/>
</dbReference>
<dbReference type="InterPro" id="IPR036908">
    <property type="entry name" value="RlpA-like_sf"/>
</dbReference>
<proteinExistence type="inferred from homology"/>
<evidence type="ECO:0000259" key="5">
    <source>
        <dbReference type="Pfam" id="PF03330"/>
    </source>
</evidence>
<dbReference type="PROSITE" id="PS51257">
    <property type="entry name" value="PROKAR_LIPOPROTEIN"/>
    <property type="match status" value="1"/>
</dbReference>
<keyword evidence="3" id="KW-0564">Palmitate</keyword>
<dbReference type="InterPro" id="IPR012997">
    <property type="entry name" value="RplA"/>
</dbReference>
<keyword evidence="3" id="KW-0472">Membrane</keyword>
<name>A0A858QC84_9GAMM</name>
<keyword evidence="2 3" id="KW-0961">Cell wall biogenesis/degradation</keyword>
<comment type="function">
    <text evidence="3">Lytic transglycosylase with a strong preference for naked glycan strands that lack stem peptides.</text>
</comment>
<dbReference type="KEGG" id="metu:GNH96_03300"/>
<dbReference type="PANTHER" id="PTHR34183:SF8">
    <property type="entry name" value="ENDOLYTIC PEPTIDOGLYCAN TRANSGLYCOSYLASE RLPA-RELATED"/>
    <property type="match status" value="1"/>
</dbReference>
<dbReference type="GO" id="GO:0005886">
    <property type="term" value="C:plasma membrane"/>
    <property type="evidence" value="ECO:0007669"/>
    <property type="project" value="UniProtKB-SubCell"/>
</dbReference>
<evidence type="ECO:0000256" key="1">
    <source>
        <dbReference type="ARBA" id="ARBA00023239"/>
    </source>
</evidence>
<dbReference type="InterPro" id="IPR009009">
    <property type="entry name" value="RlpA-like_DPBB"/>
</dbReference>
<dbReference type="GO" id="GO:0071555">
    <property type="term" value="P:cell wall organization"/>
    <property type="evidence" value="ECO:0007669"/>
    <property type="project" value="UniProtKB-KW"/>
</dbReference>
<evidence type="ECO:0000256" key="3">
    <source>
        <dbReference type="HAMAP-Rule" id="MF_02071"/>
    </source>
</evidence>
<gene>
    <name evidence="3" type="primary">rlpA</name>
    <name evidence="6" type="ORF">GNH96_03300</name>
</gene>
<dbReference type="EMBL" id="CP046565">
    <property type="protein sequence ID" value="QJD31304.1"/>
    <property type="molecule type" value="Genomic_DNA"/>
</dbReference>
<protein>
    <recommendedName>
        <fullName evidence="3">Endolytic peptidoglycan transglycosylase RlpA</fullName>
        <ecNumber evidence="3">4.2.2.-</ecNumber>
    </recommendedName>
</protein>
<evidence type="ECO:0000313" key="6">
    <source>
        <dbReference type="EMBL" id="QJD31304.1"/>
    </source>
</evidence>
<dbReference type="Gene3D" id="2.40.40.10">
    <property type="entry name" value="RlpA-like domain"/>
    <property type="match status" value="1"/>
</dbReference>
<dbReference type="SUPFAM" id="SSF50685">
    <property type="entry name" value="Barwin-like endoglucanases"/>
    <property type="match status" value="1"/>
</dbReference>
<evidence type="ECO:0000256" key="2">
    <source>
        <dbReference type="ARBA" id="ARBA00023316"/>
    </source>
</evidence>
<keyword evidence="3" id="KW-0449">Lipoprotein</keyword>
<dbReference type="PANTHER" id="PTHR34183">
    <property type="entry name" value="ENDOLYTIC PEPTIDOGLYCAN TRANSGLYCOSYLASE RLPA"/>
    <property type="match status" value="1"/>
</dbReference>
<organism evidence="6 7">
    <name type="scientific">Methylococcus geothermalis</name>
    <dbReference type="NCBI Taxonomy" id="2681310"/>
    <lineage>
        <taxon>Bacteria</taxon>
        <taxon>Pseudomonadati</taxon>
        <taxon>Pseudomonadota</taxon>
        <taxon>Gammaproteobacteria</taxon>
        <taxon>Methylococcales</taxon>
        <taxon>Methylococcaceae</taxon>
        <taxon>Methylococcus</taxon>
    </lineage>
</organism>
<keyword evidence="1 3" id="KW-0456">Lyase</keyword>
<dbReference type="Proteomes" id="UP000503004">
    <property type="component" value="Chromosome"/>
</dbReference>
<keyword evidence="7" id="KW-1185">Reference proteome</keyword>
<evidence type="ECO:0000313" key="7">
    <source>
        <dbReference type="Proteomes" id="UP000503004"/>
    </source>
</evidence>
<keyword evidence="3" id="KW-1003">Cell membrane</keyword>
<comment type="similarity">
    <text evidence="3 4">Belongs to the RlpA family.</text>
</comment>
<dbReference type="EC" id="4.2.2.-" evidence="3"/>
<feature type="domain" description="RlpA-like protein double-psi beta-barrel" evidence="5">
    <location>
        <begin position="84"/>
        <end position="171"/>
    </location>
</feature>
<dbReference type="GO" id="GO:0008932">
    <property type="term" value="F:lytic endotransglycosylase activity"/>
    <property type="evidence" value="ECO:0007669"/>
    <property type="project" value="UniProtKB-UniRule"/>
</dbReference>
<evidence type="ECO:0000256" key="4">
    <source>
        <dbReference type="RuleBase" id="RU003495"/>
    </source>
</evidence>